<dbReference type="InterPro" id="IPR004210">
    <property type="entry name" value="BESS_motif"/>
</dbReference>
<evidence type="ECO:0000313" key="6">
    <source>
        <dbReference type="Proteomes" id="UP001152803"/>
    </source>
</evidence>
<dbReference type="GO" id="GO:0005634">
    <property type="term" value="C:nucleus"/>
    <property type="evidence" value="ECO:0007669"/>
    <property type="project" value="UniProtKB-SubCell"/>
</dbReference>
<keyword evidence="1" id="KW-0539">Nucleus</keyword>
<proteinExistence type="predicted"/>
<evidence type="ECO:0000313" key="5">
    <source>
        <dbReference type="EMBL" id="KAJ8283468.1"/>
    </source>
</evidence>
<dbReference type="Pfam" id="PF10545">
    <property type="entry name" value="MADF_DNA_bdg"/>
    <property type="match status" value="1"/>
</dbReference>
<gene>
    <name evidence="5" type="ORF">COCON_G00023180</name>
</gene>
<accession>A0A9Q1I6G8</accession>
<evidence type="ECO:0000256" key="1">
    <source>
        <dbReference type="PROSITE-ProRule" id="PRU00371"/>
    </source>
</evidence>
<evidence type="ECO:0000259" key="4">
    <source>
        <dbReference type="PROSITE" id="PS51031"/>
    </source>
</evidence>
<protein>
    <recommendedName>
        <fullName evidence="7">Transcription factor Adf-1</fullName>
    </recommendedName>
</protein>
<feature type="region of interest" description="Disordered" evidence="2">
    <location>
        <begin position="160"/>
        <end position="180"/>
    </location>
</feature>
<dbReference type="GO" id="GO:0006357">
    <property type="term" value="P:regulation of transcription by RNA polymerase II"/>
    <property type="evidence" value="ECO:0007669"/>
    <property type="project" value="TreeGrafter"/>
</dbReference>
<evidence type="ECO:0000256" key="2">
    <source>
        <dbReference type="SAM" id="MobiDB-lite"/>
    </source>
</evidence>
<dbReference type="InterPro" id="IPR006578">
    <property type="entry name" value="MADF-dom"/>
</dbReference>
<organism evidence="5 6">
    <name type="scientific">Conger conger</name>
    <name type="common">Conger eel</name>
    <name type="synonym">Muraena conger</name>
    <dbReference type="NCBI Taxonomy" id="82655"/>
    <lineage>
        <taxon>Eukaryota</taxon>
        <taxon>Metazoa</taxon>
        <taxon>Chordata</taxon>
        <taxon>Craniata</taxon>
        <taxon>Vertebrata</taxon>
        <taxon>Euteleostomi</taxon>
        <taxon>Actinopterygii</taxon>
        <taxon>Neopterygii</taxon>
        <taxon>Teleostei</taxon>
        <taxon>Anguilliformes</taxon>
        <taxon>Congridae</taxon>
        <taxon>Conger</taxon>
    </lineage>
</organism>
<feature type="region of interest" description="Disordered" evidence="2">
    <location>
        <begin position="108"/>
        <end position="140"/>
    </location>
</feature>
<keyword evidence="6" id="KW-1185">Reference proteome</keyword>
<dbReference type="GO" id="GO:0003677">
    <property type="term" value="F:DNA binding"/>
    <property type="evidence" value="ECO:0007669"/>
    <property type="project" value="InterPro"/>
</dbReference>
<feature type="compositionally biased region" description="Polar residues" evidence="2">
    <location>
        <begin position="119"/>
        <end position="132"/>
    </location>
</feature>
<dbReference type="PANTHER" id="PTHR12243:SF67">
    <property type="entry name" value="COREPRESSOR OF PANGOLIN, ISOFORM A-RELATED"/>
    <property type="match status" value="1"/>
</dbReference>
<dbReference type="SMART" id="SM00595">
    <property type="entry name" value="MADF"/>
    <property type="match status" value="1"/>
</dbReference>
<dbReference type="InterPro" id="IPR039353">
    <property type="entry name" value="TF_Adf1"/>
</dbReference>
<dbReference type="PROSITE" id="PS51031">
    <property type="entry name" value="BESS"/>
    <property type="match status" value="1"/>
</dbReference>
<dbReference type="Pfam" id="PF02944">
    <property type="entry name" value="BESS"/>
    <property type="match status" value="1"/>
</dbReference>
<comment type="subcellular location">
    <subcellularLocation>
        <location evidence="1">Nucleus</location>
    </subcellularLocation>
</comment>
<comment type="caution">
    <text evidence="5">The sequence shown here is derived from an EMBL/GenBank/DDBJ whole genome shotgun (WGS) entry which is preliminary data.</text>
</comment>
<feature type="domain" description="BESS" evidence="4">
    <location>
        <begin position="225"/>
        <end position="264"/>
    </location>
</feature>
<dbReference type="PROSITE" id="PS51029">
    <property type="entry name" value="MADF"/>
    <property type="match status" value="1"/>
</dbReference>
<feature type="domain" description="MADF" evidence="3">
    <location>
        <begin position="4"/>
        <end position="96"/>
    </location>
</feature>
<evidence type="ECO:0000259" key="3">
    <source>
        <dbReference type="PROSITE" id="PS51029"/>
    </source>
</evidence>
<dbReference type="EMBL" id="JAFJMO010000002">
    <property type="protein sequence ID" value="KAJ8283468.1"/>
    <property type="molecule type" value="Genomic_DNA"/>
</dbReference>
<dbReference type="GO" id="GO:0005667">
    <property type="term" value="C:transcription regulator complex"/>
    <property type="evidence" value="ECO:0007669"/>
    <property type="project" value="TreeGrafter"/>
</dbReference>
<reference evidence="5" key="1">
    <citation type="journal article" date="2023" name="Science">
        <title>Genome structures resolve the early diversification of teleost fishes.</title>
        <authorList>
            <person name="Parey E."/>
            <person name="Louis A."/>
            <person name="Montfort J."/>
            <person name="Bouchez O."/>
            <person name="Roques C."/>
            <person name="Iampietro C."/>
            <person name="Lluch J."/>
            <person name="Castinel A."/>
            <person name="Donnadieu C."/>
            <person name="Desvignes T."/>
            <person name="Floi Bucao C."/>
            <person name="Jouanno E."/>
            <person name="Wen M."/>
            <person name="Mejri S."/>
            <person name="Dirks R."/>
            <person name="Jansen H."/>
            <person name="Henkel C."/>
            <person name="Chen W.J."/>
            <person name="Zahm M."/>
            <person name="Cabau C."/>
            <person name="Klopp C."/>
            <person name="Thompson A.W."/>
            <person name="Robinson-Rechavi M."/>
            <person name="Braasch I."/>
            <person name="Lecointre G."/>
            <person name="Bobe J."/>
            <person name="Postlethwait J.H."/>
            <person name="Berthelot C."/>
            <person name="Roest Crollius H."/>
            <person name="Guiguen Y."/>
        </authorList>
    </citation>
    <scope>NUCLEOTIDE SEQUENCE</scope>
    <source>
        <strain evidence="5">Concon-B</strain>
    </source>
</reference>
<dbReference type="Proteomes" id="UP001152803">
    <property type="component" value="Unassembled WGS sequence"/>
</dbReference>
<dbReference type="PANTHER" id="PTHR12243">
    <property type="entry name" value="MADF DOMAIN TRANSCRIPTION FACTOR"/>
    <property type="match status" value="1"/>
</dbReference>
<dbReference type="AlphaFoldDB" id="A0A9Q1I6G8"/>
<sequence>MEEEIIFQVSSYPCLYDLTANSYRNLEAKNAAWRKVASAVTLPEAECRKKWRTLRDGYMREKRRQKKVKQRSGAASTNRRSWKYSHTMAFLDPYFKPRATSTIQWLASRESEIEPTRDASPQRSDGSYASQTEESEQDIEFKQEDAPEMEIASPSGRFQAALSSDDEFTKSHQKHTRQHEARTLNLSEFENRLIAALEQESQRPAGRPAPAAPSILQLAPAPQDEDEDSLFARGLVPCLRRLPRQKNAEVKIKIQQLLYDAEFS</sequence>
<dbReference type="OrthoDB" id="5803771at2759"/>
<evidence type="ECO:0008006" key="7">
    <source>
        <dbReference type="Google" id="ProtNLM"/>
    </source>
</evidence>
<name>A0A9Q1I6G8_CONCO</name>